<evidence type="ECO:0000313" key="3">
    <source>
        <dbReference type="Proteomes" id="UP001066276"/>
    </source>
</evidence>
<name>A0AAV7UUL7_PLEWA</name>
<keyword evidence="3" id="KW-1185">Reference proteome</keyword>
<feature type="region of interest" description="Disordered" evidence="1">
    <location>
        <begin position="30"/>
        <end position="51"/>
    </location>
</feature>
<dbReference type="Proteomes" id="UP001066276">
    <property type="component" value="Chromosome 2_2"/>
</dbReference>
<evidence type="ECO:0000256" key="1">
    <source>
        <dbReference type="SAM" id="MobiDB-lite"/>
    </source>
</evidence>
<sequence length="129" mass="13446">MGASAFFRKFPLPCPKGTVGGLKRGCLDRNPASFLGRPGSDTTRTAQAEQRKTVVCTRVPVGAAAETAMGGGVLKTPCLENRRQKRSNNHQRSTDGRRHQSEGAGTGGGPAIHRARSRSLGGGSMGGSK</sequence>
<proteinExistence type="predicted"/>
<dbReference type="EMBL" id="JANPWB010000004">
    <property type="protein sequence ID" value="KAJ1192754.1"/>
    <property type="molecule type" value="Genomic_DNA"/>
</dbReference>
<feature type="compositionally biased region" description="Basic and acidic residues" evidence="1">
    <location>
        <begin position="92"/>
        <end position="101"/>
    </location>
</feature>
<organism evidence="2 3">
    <name type="scientific">Pleurodeles waltl</name>
    <name type="common">Iberian ribbed newt</name>
    <dbReference type="NCBI Taxonomy" id="8319"/>
    <lineage>
        <taxon>Eukaryota</taxon>
        <taxon>Metazoa</taxon>
        <taxon>Chordata</taxon>
        <taxon>Craniata</taxon>
        <taxon>Vertebrata</taxon>
        <taxon>Euteleostomi</taxon>
        <taxon>Amphibia</taxon>
        <taxon>Batrachia</taxon>
        <taxon>Caudata</taxon>
        <taxon>Salamandroidea</taxon>
        <taxon>Salamandridae</taxon>
        <taxon>Pleurodelinae</taxon>
        <taxon>Pleurodeles</taxon>
    </lineage>
</organism>
<accession>A0AAV7UUL7</accession>
<dbReference type="AlphaFoldDB" id="A0AAV7UUL7"/>
<gene>
    <name evidence="2" type="ORF">NDU88_002060</name>
</gene>
<comment type="caution">
    <text evidence="2">The sequence shown here is derived from an EMBL/GenBank/DDBJ whole genome shotgun (WGS) entry which is preliminary data.</text>
</comment>
<feature type="compositionally biased region" description="Gly residues" evidence="1">
    <location>
        <begin position="120"/>
        <end position="129"/>
    </location>
</feature>
<protein>
    <submittedName>
        <fullName evidence="2">Uncharacterized protein</fullName>
    </submittedName>
</protein>
<evidence type="ECO:0000313" key="2">
    <source>
        <dbReference type="EMBL" id="KAJ1192754.1"/>
    </source>
</evidence>
<feature type="region of interest" description="Disordered" evidence="1">
    <location>
        <begin position="68"/>
        <end position="129"/>
    </location>
</feature>
<reference evidence="2" key="1">
    <citation type="journal article" date="2022" name="bioRxiv">
        <title>Sequencing and chromosome-scale assembly of the giantPleurodeles waltlgenome.</title>
        <authorList>
            <person name="Brown T."/>
            <person name="Elewa A."/>
            <person name="Iarovenko S."/>
            <person name="Subramanian E."/>
            <person name="Araus A.J."/>
            <person name="Petzold A."/>
            <person name="Susuki M."/>
            <person name="Suzuki K.-i.T."/>
            <person name="Hayashi T."/>
            <person name="Toyoda A."/>
            <person name="Oliveira C."/>
            <person name="Osipova E."/>
            <person name="Leigh N.D."/>
            <person name="Simon A."/>
            <person name="Yun M.H."/>
        </authorList>
    </citation>
    <scope>NUCLEOTIDE SEQUENCE</scope>
    <source>
        <strain evidence="2">20211129_DDA</strain>
        <tissue evidence="2">Liver</tissue>
    </source>
</reference>